<evidence type="ECO:0000313" key="8">
    <source>
        <dbReference type="EMBL" id="QDZ00738.1"/>
    </source>
</evidence>
<dbReference type="InterPro" id="IPR029039">
    <property type="entry name" value="Flavoprotein-like_sf"/>
</dbReference>
<dbReference type="SUPFAM" id="SSF52218">
    <property type="entry name" value="Flavoproteins"/>
    <property type="match status" value="1"/>
</dbReference>
<keyword evidence="2 6" id="KW-0288">FMN</keyword>
<feature type="domain" description="Flavodoxin-like fold" evidence="7">
    <location>
        <begin position="3"/>
        <end position="197"/>
    </location>
</feature>
<evidence type="ECO:0000256" key="5">
    <source>
        <dbReference type="ARBA" id="ARBA00048542"/>
    </source>
</evidence>
<comment type="caution">
    <text evidence="6">Lacks conserved residue(s) required for the propagation of feature annotation.</text>
</comment>
<protein>
    <recommendedName>
        <fullName evidence="6">FMN dependent NADH:quinone oxidoreductase</fullName>
        <ecNumber evidence="6">1.6.5.-</ecNumber>
    </recommendedName>
    <alternativeName>
        <fullName evidence="6">Azo-dye reductase</fullName>
    </alternativeName>
    <alternativeName>
        <fullName evidence="6">FMN-dependent NADH-azo compound oxidoreductase</fullName>
    </alternativeName>
    <alternativeName>
        <fullName evidence="6">FMN-dependent NADH-azoreductase</fullName>
        <ecNumber evidence="6">1.7.1.17</ecNumber>
    </alternativeName>
</protein>
<comment type="function">
    <text evidence="6">Also exhibits azoreductase activity. Catalyzes the reductive cleavage of the azo bond in aromatic azo compounds to the corresponding amines.</text>
</comment>
<comment type="subunit">
    <text evidence="6">Homodimer.</text>
</comment>
<dbReference type="GO" id="GO:0009055">
    <property type="term" value="F:electron transfer activity"/>
    <property type="evidence" value="ECO:0007669"/>
    <property type="project" value="UniProtKB-UniRule"/>
</dbReference>
<keyword evidence="3 6" id="KW-0560">Oxidoreductase</keyword>
<comment type="catalytic activity">
    <reaction evidence="6">
        <text>2 a quinone + NADH + H(+) = 2 a 1,4-benzosemiquinone + NAD(+)</text>
        <dbReference type="Rhea" id="RHEA:65952"/>
        <dbReference type="ChEBI" id="CHEBI:15378"/>
        <dbReference type="ChEBI" id="CHEBI:57540"/>
        <dbReference type="ChEBI" id="CHEBI:57945"/>
        <dbReference type="ChEBI" id="CHEBI:132124"/>
        <dbReference type="ChEBI" id="CHEBI:134225"/>
    </reaction>
</comment>
<dbReference type="InterPro" id="IPR050104">
    <property type="entry name" value="FMN-dep_NADH:Q_OxRdtase_AzoR1"/>
</dbReference>
<dbReference type="PANTHER" id="PTHR43741">
    <property type="entry name" value="FMN-DEPENDENT NADH-AZOREDUCTASE 1"/>
    <property type="match status" value="1"/>
</dbReference>
<evidence type="ECO:0000256" key="6">
    <source>
        <dbReference type="HAMAP-Rule" id="MF_01216"/>
    </source>
</evidence>
<dbReference type="Pfam" id="PF02525">
    <property type="entry name" value="Flavodoxin_2"/>
    <property type="match status" value="1"/>
</dbReference>
<dbReference type="EC" id="1.7.1.17" evidence="6"/>
<sequence length="208" mass="21625">MSSILLVTSSPRGDASVSTRAASAIAEALARRTADARIVHRDLAAHPLPHIDQDFAVAVKAPADQLTADQAALLAASDEATDEFLNADAVVLASGMINFSIASTLKSWIDHVARAHKTFRYTAEGPEGLAGGKKVYVVIASAGTYTNGAAAAPMDFARPYLKSMLGFFGVTDVEFIDLEGVGLGIEPDEDILARALGKVPGAEFAVAA</sequence>
<reference evidence="8" key="1">
    <citation type="submission" date="2020-04" db="EMBL/GenBank/DDBJ databases">
        <title>Nitratireductor sp. nov. isolated from mangrove soil.</title>
        <authorList>
            <person name="Ye Y."/>
        </authorList>
    </citation>
    <scope>NUCLEOTIDE SEQUENCE</scope>
    <source>
        <strain evidence="8">SY7</strain>
    </source>
</reference>
<evidence type="ECO:0000313" key="9">
    <source>
        <dbReference type="Proteomes" id="UP000321389"/>
    </source>
</evidence>
<keyword evidence="9" id="KW-1185">Reference proteome</keyword>
<comment type="similarity">
    <text evidence="6">Belongs to the azoreductase type 1 family.</text>
</comment>
<organism evidence="8 9">
    <name type="scientific">Nitratireductor mangrovi</name>
    <dbReference type="NCBI Taxonomy" id="2599600"/>
    <lineage>
        <taxon>Bacteria</taxon>
        <taxon>Pseudomonadati</taxon>
        <taxon>Pseudomonadota</taxon>
        <taxon>Alphaproteobacteria</taxon>
        <taxon>Hyphomicrobiales</taxon>
        <taxon>Phyllobacteriaceae</taxon>
        <taxon>Nitratireductor</taxon>
    </lineage>
</organism>
<dbReference type="GO" id="GO:0016652">
    <property type="term" value="F:oxidoreductase activity, acting on NAD(P)H as acceptor"/>
    <property type="evidence" value="ECO:0007669"/>
    <property type="project" value="UniProtKB-UniRule"/>
</dbReference>
<comment type="cofactor">
    <cofactor evidence="6">
        <name>FMN</name>
        <dbReference type="ChEBI" id="CHEBI:58210"/>
    </cofactor>
    <text evidence="6">Binds 1 FMN per subunit.</text>
</comment>
<dbReference type="KEGG" id="niy:FQ775_10265"/>
<dbReference type="GO" id="GO:0010181">
    <property type="term" value="F:FMN binding"/>
    <property type="evidence" value="ECO:0007669"/>
    <property type="project" value="UniProtKB-UniRule"/>
</dbReference>
<name>A0A5B8KZH9_9HYPH</name>
<evidence type="ECO:0000256" key="3">
    <source>
        <dbReference type="ARBA" id="ARBA00023002"/>
    </source>
</evidence>
<evidence type="ECO:0000259" key="7">
    <source>
        <dbReference type="Pfam" id="PF02525"/>
    </source>
</evidence>
<proteinExistence type="inferred from homology"/>
<dbReference type="EMBL" id="CP042301">
    <property type="protein sequence ID" value="QDZ00738.1"/>
    <property type="molecule type" value="Genomic_DNA"/>
</dbReference>
<dbReference type="PANTHER" id="PTHR43741:SF4">
    <property type="entry name" value="FMN-DEPENDENT NADH:QUINONE OXIDOREDUCTASE"/>
    <property type="match status" value="1"/>
</dbReference>
<evidence type="ECO:0000256" key="2">
    <source>
        <dbReference type="ARBA" id="ARBA00022643"/>
    </source>
</evidence>
<dbReference type="InterPro" id="IPR003680">
    <property type="entry name" value="Flavodoxin_fold"/>
</dbReference>
<feature type="binding site" evidence="6">
    <location>
        <position position="10"/>
    </location>
    <ligand>
        <name>FMN</name>
        <dbReference type="ChEBI" id="CHEBI:58210"/>
    </ligand>
</feature>
<dbReference type="GO" id="GO:0016655">
    <property type="term" value="F:oxidoreductase activity, acting on NAD(P)H, quinone or similar compound as acceptor"/>
    <property type="evidence" value="ECO:0007669"/>
    <property type="project" value="InterPro"/>
</dbReference>
<keyword evidence="1 6" id="KW-0285">Flavoprotein</keyword>
<comment type="function">
    <text evidence="6">Quinone reductase that provides resistance to thiol-specific stress caused by electrophilic quinones.</text>
</comment>
<dbReference type="OrthoDB" id="9787136at2"/>
<dbReference type="RefSeq" id="WP_146299384.1">
    <property type="nucleotide sequence ID" value="NZ_CP042301.2"/>
</dbReference>
<dbReference type="HAMAP" id="MF_01216">
    <property type="entry name" value="Azoreductase_type1"/>
    <property type="match status" value="1"/>
</dbReference>
<dbReference type="EC" id="1.6.5.-" evidence="6"/>
<keyword evidence="4 6" id="KW-0520">NAD</keyword>
<dbReference type="Proteomes" id="UP000321389">
    <property type="component" value="Chromosome"/>
</dbReference>
<dbReference type="AlphaFoldDB" id="A0A5B8KZH9"/>
<gene>
    <name evidence="6" type="primary">azoR</name>
    <name evidence="8" type="ORF">FQ775_10265</name>
</gene>
<comment type="catalytic activity">
    <reaction evidence="5">
        <text>N,N-dimethyl-1,4-phenylenediamine + anthranilate + 2 NAD(+) = 2-(4-dimethylaminophenyl)diazenylbenzoate + 2 NADH + 2 H(+)</text>
        <dbReference type="Rhea" id="RHEA:55872"/>
        <dbReference type="ChEBI" id="CHEBI:15378"/>
        <dbReference type="ChEBI" id="CHEBI:15783"/>
        <dbReference type="ChEBI" id="CHEBI:16567"/>
        <dbReference type="ChEBI" id="CHEBI:57540"/>
        <dbReference type="ChEBI" id="CHEBI:57945"/>
        <dbReference type="ChEBI" id="CHEBI:71579"/>
        <dbReference type="EC" id="1.7.1.17"/>
    </reaction>
    <physiologicalReaction direction="right-to-left" evidence="5">
        <dbReference type="Rhea" id="RHEA:55874"/>
    </physiologicalReaction>
</comment>
<feature type="binding site" evidence="6">
    <location>
        <begin position="16"/>
        <end position="18"/>
    </location>
    <ligand>
        <name>FMN</name>
        <dbReference type="ChEBI" id="CHEBI:58210"/>
    </ligand>
</feature>
<evidence type="ECO:0000256" key="4">
    <source>
        <dbReference type="ARBA" id="ARBA00023027"/>
    </source>
</evidence>
<accession>A0A5B8KZH9</accession>
<dbReference type="Gene3D" id="3.40.50.360">
    <property type="match status" value="1"/>
</dbReference>
<dbReference type="InterPro" id="IPR023048">
    <property type="entry name" value="NADH:quinone_OxRdtase_FMN_depd"/>
</dbReference>
<evidence type="ECO:0000256" key="1">
    <source>
        <dbReference type="ARBA" id="ARBA00022630"/>
    </source>
</evidence>